<keyword evidence="2" id="KW-1133">Transmembrane helix</keyword>
<dbReference type="InterPro" id="IPR007401">
    <property type="entry name" value="DUF454"/>
</dbReference>
<dbReference type="EMBL" id="VXDD01000001">
    <property type="protein sequence ID" value="KAB0303126.1"/>
    <property type="molecule type" value="Genomic_DNA"/>
</dbReference>
<keyword evidence="1 2" id="KW-0472">Membrane</keyword>
<dbReference type="AlphaFoldDB" id="A0A066UJX2"/>
<sequence length="134" mass="15113">MEVTISIKVLSLNLAGGLCIILAFLGIVLPLLPTTPFLLLASACFMRSSPRLHRWMHQHPTLGPLLTNWYEHGAVTKRVKSRGVLFILLSFSLSIYFAPIVWVKVFLIVVLAILLTWFIRLPTHELVADSKENH</sequence>
<reference evidence="4 7" key="2">
    <citation type="submission" date="2019-09" db="EMBL/GenBank/DDBJ databases">
        <title>Vibrio Fortis S7-72.</title>
        <authorList>
            <person name="Das S.K."/>
        </authorList>
    </citation>
    <scope>NUCLEOTIDE SEQUENCE [LARGE SCALE GENOMIC DNA]</scope>
    <source>
        <strain evidence="4 7">S7-72</strain>
    </source>
</reference>
<dbReference type="Proteomes" id="UP000326687">
    <property type="component" value="Unassembled WGS sequence"/>
</dbReference>
<dbReference type="PANTHER" id="PTHR35813">
    <property type="entry name" value="INNER MEMBRANE PROTEIN YBAN"/>
    <property type="match status" value="1"/>
</dbReference>
<feature type="transmembrane region" description="Helical" evidence="2">
    <location>
        <begin position="86"/>
        <end position="119"/>
    </location>
</feature>
<evidence type="ECO:0000313" key="4">
    <source>
        <dbReference type="EMBL" id="KAB0303126.1"/>
    </source>
</evidence>
<dbReference type="RefSeq" id="WP_050487439.1">
    <property type="nucleotide sequence ID" value="NZ_AP025487.1"/>
</dbReference>
<evidence type="ECO:0000313" key="3">
    <source>
        <dbReference type="EMBL" id="KAB0290228.1"/>
    </source>
</evidence>
<dbReference type="Pfam" id="PF04304">
    <property type="entry name" value="DUF454"/>
    <property type="match status" value="1"/>
</dbReference>
<dbReference type="Proteomes" id="UP000027219">
    <property type="component" value="Unassembled WGS sequence"/>
</dbReference>
<dbReference type="PANTHER" id="PTHR35813:SF1">
    <property type="entry name" value="INNER MEMBRANE PROTEIN YBAN"/>
    <property type="match status" value="1"/>
</dbReference>
<feature type="transmembrane region" description="Helical" evidence="2">
    <location>
        <begin position="20"/>
        <end position="46"/>
    </location>
</feature>
<dbReference type="EMBL" id="JFFR01000025">
    <property type="protein sequence ID" value="KDN27691.1"/>
    <property type="molecule type" value="Genomic_DNA"/>
</dbReference>
<dbReference type="Proteomes" id="UP000326789">
    <property type="component" value="Unassembled WGS sequence"/>
</dbReference>
<dbReference type="PIRSF" id="PIRSF016789">
    <property type="entry name" value="DUF454"/>
    <property type="match status" value="1"/>
</dbReference>
<evidence type="ECO:0000256" key="1">
    <source>
        <dbReference type="PIRNR" id="PIRNR016789"/>
    </source>
</evidence>
<comment type="subcellular location">
    <subcellularLocation>
        <location evidence="1">Cell inner membrane</location>
        <topology evidence="1">Multi-pass membrane protein</topology>
    </subcellularLocation>
</comment>
<evidence type="ECO:0000313" key="7">
    <source>
        <dbReference type="Proteomes" id="UP000326687"/>
    </source>
</evidence>
<evidence type="ECO:0000313" key="6">
    <source>
        <dbReference type="Proteomes" id="UP000027219"/>
    </source>
</evidence>
<evidence type="ECO:0000313" key="8">
    <source>
        <dbReference type="Proteomes" id="UP000326789"/>
    </source>
</evidence>
<organism evidence="5 6">
    <name type="scientific">Vibrio fortis</name>
    <dbReference type="NCBI Taxonomy" id="212667"/>
    <lineage>
        <taxon>Bacteria</taxon>
        <taxon>Pseudomonadati</taxon>
        <taxon>Pseudomonadota</taxon>
        <taxon>Gammaproteobacteria</taxon>
        <taxon>Vibrionales</taxon>
        <taxon>Vibrionaceae</taxon>
        <taxon>Vibrio</taxon>
    </lineage>
</organism>
<proteinExistence type="predicted"/>
<keyword evidence="1" id="KW-1003">Cell membrane</keyword>
<evidence type="ECO:0000256" key="2">
    <source>
        <dbReference type="SAM" id="Phobius"/>
    </source>
</evidence>
<evidence type="ECO:0000313" key="5">
    <source>
        <dbReference type="EMBL" id="KDN27691.1"/>
    </source>
</evidence>
<keyword evidence="2" id="KW-0812">Transmembrane</keyword>
<name>A0A066UJX2_9VIBR</name>
<reference evidence="5 6" key="1">
    <citation type="submission" date="2014-02" db="EMBL/GenBank/DDBJ databases">
        <title>Vibrio fortis Dalian14 Genome Sequencing.</title>
        <authorList>
            <person name="Wang Y."/>
            <person name="Song L."/>
            <person name="Liu G."/>
            <person name="Ding J."/>
        </authorList>
    </citation>
    <scope>NUCLEOTIDE SEQUENCE [LARGE SCALE GENOMIC DNA]</scope>
    <source>
        <strain evidence="5 6">Dalian14</strain>
    </source>
</reference>
<dbReference type="OrthoDB" id="9816293at2"/>
<dbReference type="STRING" id="212667.VFDL14_01510"/>
<gene>
    <name evidence="3" type="ORF">F2P58_04700</name>
    <name evidence="4" type="ORF">F2Z80_03755</name>
    <name evidence="5" type="ORF">VFDL14_01510</name>
</gene>
<keyword evidence="6" id="KW-1185">Reference proteome</keyword>
<accession>A0A066UJX2</accession>
<reference evidence="3 8" key="3">
    <citation type="submission" date="2019-09" db="EMBL/GenBank/DDBJ databases">
        <title>Whole genome sequence of Vibrio fortis.</title>
        <authorList>
            <person name="Das S.K."/>
        </authorList>
    </citation>
    <scope>NUCLEOTIDE SEQUENCE [LARGE SCALE GENOMIC DNA]</scope>
    <source>
        <strain evidence="3 8">AN60</strain>
    </source>
</reference>
<dbReference type="GO" id="GO:0005886">
    <property type="term" value="C:plasma membrane"/>
    <property type="evidence" value="ECO:0007669"/>
    <property type="project" value="UniProtKB-SubCell"/>
</dbReference>
<comment type="caution">
    <text evidence="5">The sequence shown here is derived from an EMBL/GenBank/DDBJ whole genome shotgun (WGS) entry which is preliminary data.</text>
</comment>
<protein>
    <recommendedName>
        <fullName evidence="1">Inner membrane protein</fullName>
    </recommendedName>
</protein>
<keyword evidence="1" id="KW-0997">Cell inner membrane</keyword>
<dbReference type="EMBL" id="VWSE01000003">
    <property type="protein sequence ID" value="KAB0290228.1"/>
    <property type="molecule type" value="Genomic_DNA"/>
</dbReference>